<sequence length="131" mass="14639">MLNALLSADLTKKLHTIACSIAFLGNLLTLYLIATKSNKSVGRYAYLLFSFCCGNLMLTATDLAIVPRELFKALIIQLLIPLFCNYIPVGNLFFSSIFGGIMVNVECTVLLVLVDQMMEPLVIIYFIKCYR</sequence>
<proteinExistence type="predicted"/>
<evidence type="ECO:0000256" key="1">
    <source>
        <dbReference type="SAM" id="Phobius"/>
    </source>
</evidence>
<keyword evidence="1" id="KW-0472">Membrane</keyword>
<feature type="transmembrane region" description="Helical" evidence="1">
    <location>
        <begin position="78"/>
        <end position="103"/>
    </location>
</feature>
<feature type="transmembrane region" description="Helical" evidence="1">
    <location>
        <begin position="14"/>
        <end position="34"/>
    </location>
</feature>
<dbReference type="AlphaFoldDB" id="A0AA36CCL1"/>
<dbReference type="Pfam" id="PF10319">
    <property type="entry name" value="7TM_GPCR_Srj"/>
    <property type="match status" value="1"/>
</dbReference>
<protein>
    <recommendedName>
        <fullName evidence="4">7TM GPCR serpentine receptor class x (Srx) domain-containing protein</fullName>
    </recommendedName>
</protein>
<keyword evidence="1" id="KW-0812">Transmembrane</keyword>
<comment type="caution">
    <text evidence="2">The sequence shown here is derived from an EMBL/GenBank/DDBJ whole genome shotgun (WGS) entry which is preliminary data.</text>
</comment>
<feature type="non-terminal residue" evidence="2">
    <location>
        <position position="1"/>
    </location>
</feature>
<evidence type="ECO:0000313" key="3">
    <source>
        <dbReference type="Proteomes" id="UP001177023"/>
    </source>
</evidence>
<dbReference type="Proteomes" id="UP001177023">
    <property type="component" value="Unassembled WGS sequence"/>
</dbReference>
<name>A0AA36CCL1_9BILA</name>
<keyword evidence="1" id="KW-1133">Transmembrane helix</keyword>
<dbReference type="Pfam" id="PF10326">
    <property type="entry name" value="7TM_GPCR_Str"/>
    <property type="match status" value="1"/>
</dbReference>
<dbReference type="InterPro" id="IPR019423">
    <property type="entry name" value="7TM_GPCR_serpentine_rcpt_Srj"/>
</dbReference>
<organism evidence="2 3">
    <name type="scientific">Mesorhabditis spiculigera</name>
    <dbReference type="NCBI Taxonomy" id="96644"/>
    <lineage>
        <taxon>Eukaryota</taxon>
        <taxon>Metazoa</taxon>
        <taxon>Ecdysozoa</taxon>
        <taxon>Nematoda</taxon>
        <taxon>Chromadorea</taxon>
        <taxon>Rhabditida</taxon>
        <taxon>Rhabditina</taxon>
        <taxon>Rhabditomorpha</taxon>
        <taxon>Rhabditoidea</taxon>
        <taxon>Rhabditidae</taxon>
        <taxon>Mesorhabditinae</taxon>
        <taxon>Mesorhabditis</taxon>
    </lineage>
</organism>
<dbReference type="PANTHER" id="PTHR22943:SF248">
    <property type="entry name" value="SEVEN TM RECEPTOR"/>
    <property type="match status" value="1"/>
</dbReference>
<dbReference type="PANTHER" id="PTHR22943">
    <property type="entry name" value="7-TRANSMEMBRANE DOMAIN RECEPTOR C.ELEGANS"/>
    <property type="match status" value="1"/>
</dbReference>
<gene>
    <name evidence="2" type="ORF">MSPICULIGERA_LOCUS4558</name>
</gene>
<dbReference type="EMBL" id="CATQJA010001137">
    <property type="protein sequence ID" value="CAJ0565937.1"/>
    <property type="molecule type" value="Genomic_DNA"/>
</dbReference>
<keyword evidence="3" id="KW-1185">Reference proteome</keyword>
<evidence type="ECO:0008006" key="4">
    <source>
        <dbReference type="Google" id="ProtNLM"/>
    </source>
</evidence>
<evidence type="ECO:0000313" key="2">
    <source>
        <dbReference type="EMBL" id="CAJ0565937.1"/>
    </source>
</evidence>
<feature type="transmembrane region" description="Helical" evidence="1">
    <location>
        <begin position="46"/>
        <end position="66"/>
    </location>
</feature>
<dbReference type="InterPro" id="IPR019428">
    <property type="entry name" value="7TM_GPCR_serpentine_rcpt_Str"/>
</dbReference>
<reference evidence="2" key="1">
    <citation type="submission" date="2023-06" db="EMBL/GenBank/DDBJ databases">
        <authorList>
            <person name="Delattre M."/>
        </authorList>
    </citation>
    <scope>NUCLEOTIDE SEQUENCE</scope>
    <source>
        <strain evidence="2">AF72</strain>
    </source>
</reference>
<accession>A0AA36CCL1</accession>